<dbReference type="PANTHER" id="PTHR43772:SF2">
    <property type="entry name" value="PUTATIVE (AFU_ORTHOLOGUE AFUA_2G04480)-RELATED"/>
    <property type="match status" value="1"/>
</dbReference>
<evidence type="ECO:0000256" key="2">
    <source>
        <dbReference type="ARBA" id="ARBA00022651"/>
    </source>
</evidence>
<feature type="region of interest" description="Disordered" evidence="7">
    <location>
        <begin position="666"/>
        <end position="687"/>
    </location>
</feature>
<dbReference type="AlphaFoldDB" id="F2JKB0"/>
<dbReference type="GO" id="GO:0045493">
    <property type="term" value="P:xylan catabolic process"/>
    <property type="evidence" value="ECO:0007669"/>
    <property type="project" value="UniProtKB-KW"/>
</dbReference>
<dbReference type="SMART" id="SM00637">
    <property type="entry name" value="CBD_II"/>
    <property type="match status" value="1"/>
</dbReference>
<dbReference type="PROSITE" id="PS51173">
    <property type="entry name" value="CBM2"/>
    <property type="match status" value="1"/>
</dbReference>
<dbReference type="Pfam" id="PF04616">
    <property type="entry name" value="Glyco_hydro_43"/>
    <property type="match status" value="1"/>
</dbReference>
<dbReference type="SUPFAM" id="SSF50370">
    <property type="entry name" value="Ricin B-like lectins"/>
    <property type="match status" value="1"/>
</dbReference>
<dbReference type="Proteomes" id="UP000008467">
    <property type="component" value="Chromosome"/>
</dbReference>
<dbReference type="InterPro" id="IPR008979">
    <property type="entry name" value="Galactose-bd-like_sf"/>
</dbReference>
<dbReference type="SMART" id="SM00458">
    <property type="entry name" value="RICIN"/>
    <property type="match status" value="1"/>
</dbReference>
<dbReference type="InterPro" id="IPR052176">
    <property type="entry name" value="Glycosyl_Hydrlase_43_Enz"/>
</dbReference>
<keyword evidence="5" id="KW-0119">Carbohydrate metabolism</keyword>
<sequence>MKAYLKSIKHIKKMALTGLLAVGLVTQQGISVSAADLSSTFNNLNLTFAYKKQNENNPIITQRYAADPSVMVYNDTVYLYATNDSYEYSNGSIKENSYSTIQTLNCISSKDLVNWTDHGTIQVAGSRGVAKWAGNSWAPCATYKKINGKDKFFLYFANNANGIGVLVADSPTGPWTDPIGKALISRSTPNCSDVVWCFDPAVFVDSDGTGYLYFGGGIPTGQNAHPKTARVVKLGGDMTSLAGTPITIDAPYLFEDSGINKIGNKYYYSYCSNFNTAGSGINGGAIEYMVSNSPTGPFTFTGEVFKNPGVYFNGSGGNNHHSIFEFKGSYYLAYHTRTLELAQFGKNLGYRSTHLDKLSVNNGVLSEVKGTMAGASQVSYLNPYERVEAETMAIQAGVNVSGSGNTLVTDIHAGDWIGVKGVDFSDGLSKITVSAKSSTGGVIKVCTNSPSGTALGYIEVPNTSGAFVEVSSVLSNISGVKDLYFVFSGNMELDYWKAVAYSGQATETDTTVKNYATLSDGWYYLKNTNAQKYLQVKDNVGANGQNVEIGTGTGANGQKWYLTNTGNGYVTFKNGLDYMLDVANGANVDGTNIQIYSPNGMDAQKFKLVPTATSNVYGILTKSSVDTKSLDVYNFGTTDGSNVCEWTYYKNSCQMWVLEPCSAPESTVPVPTPTPTPTPTPDSPSTTASMSIKIFSDWSDGATADITITNNTGKNLNGWTCTFTTNRPISSIWNAELVSSNGTTYTISSPSWQSNLAAGASYTFGCNMGSGPANVTITNISLK</sequence>
<dbReference type="RefSeq" id="WP_013658898.1">
    <property type="nucleotide sequence ID" value="NC_015275.1"/>
</dbReference>
<evidence type="ECO:0000256" key="3">
    <source>
        <dbReference type="ARBA" id="ARBA00022729"/>
    </source>
</evidence>
<evidence type="ECO:0000256" key="6">
    <source>
        <dbReference type="ARBA" id="ARBA00023295"/>
    </source>
</evidence>
<keyword evidence="12" id="KW-1185">Reference proteome</keyword>
<dbReference type="Gene3D" id="2.80.10.50">
    <property type="match status" value="2"/>
</dbReference>
<dbReference type="eggNOG" id="COG2382">
    <property type="taxonomic scope" value="Bacteria"/>
</dbReference>
<keyword evidence="2" id="KW-0624">Polysaccharide degradation</keyword>
<dbReference type="EC" id="3.2.1.55" evidence="11"/>
<feature type="signal peptide" evidence="8">
    <location>
        <begin position="1"/>
        <end position="34"/>
    </location>
</feature>
<evidence type="ECO:0000259" key="9">
    <source>
        <dbReference type="PROSITE" id="PS51173"/>
    </source>
</evidence>
<keyword evidence="2" id="KW-0858">Xylan degradation</keyword>
<dbReference type="Gene3D" id="2.60.120.260">
    <property type="entry name" value="Galactose-binding domain-like"/>
    <property type="match status" value="1"/>
</dbReference>
<dbReference type="Pfam" id="PF03422">
    <property type="entry name" value="CBM_6"/>
    <property type="match status" value="1"/>
</dbReference>
<dbReference type="InterPro" id="IPR000772">
    <property type="entry name" value="Ricin_B_lectin"/>
</dbReference>
<dbReference type="HOGENOM" id="CLU_009397_11_3_9"/>
<dbReference type="InterPro" id="IPR008965">
    <property type="entry name" value="CBM2/CBM3_carb-bd_dom_sf"/>
</dbReference>
<dbReference type="Gene3D" id="2.115.10.20">
    <property type="entry name" value="Glycosyl hydrolase domain, family 43"/>
    <property type="match status" value="1"/>
</dbReference>
<dbReference type="SMART" id="SM01063">
    <property type="entry name" value="CBM49"/>
    <property type="match status" value="1"/>
</dbReference>
<dbReference type="eggNOG" id="COG4305">
    <property type="taxonomic scope" value="Bacteria"/>
</dbReference>
<evidence type="ECO:0000256" key="7">
    <source>
        <dbReference type="SAM" id="MobiDB-lite"/>
    </source>
</evidence>
<proteinExistence type="inferred from homology"/>
<keyword evidence="3 8" id="KW-0732">Signal</keyword>
<keyword evidence="4 11" id="KW-0378">Hydrolase</keyword>
<dbReference type="InterPro" id="IPR005084">
    <property type="entry name" value="CBM6"/>
</dbReference>
<dbReference type="InterPro" id="IPR006584">
    <property type="entry name" value="Cellulose-bd_IV"/>
</dbReference>
<dbReference type="GO" id="GO:0030247">
    <property type="term" value="F:polysaccharide binding"/>
    <property type="evidence" value="ECO:0007669"/>
    <property type="project" value="UniProtKB-UniRule"/>
</dbReference>
<dbReference type="eggNOG" id="COG3507">
    <property type="taxonomic scope" value="Bacteria"/>
</dbReference>
<evidence type="ECO:0000313" key="12">
    <source>
        <dbReference type="Proteomes" id="UP000008467"/>
    </source>
</evidence>
<dbReference type="GO" id="GO:0046556">
    <property type="term" value="F:alpha-L-arabinofuranosidase activity"/>
    <property type="evidence" value="ECO:0007669"/>
    <property type="project" value="UniProtKB-EC"/>
</dbReference>
<dbReference type="EMBL" id="CP002582">
    <property type="protein sequence ID" value="ADZ85625.1"/>
    <property type="molecule type" value="Genomic_DNA"/>
</dbReference>
<dbReference type="SUPFAM" id="SSF49384">
    <property type="entry name" value="Carbohydrate-binding domain"/>
    <property type="match status" value="1"/>
</dbReference>
<gene>
    <name evidence="11" type="ordered locus">Clole_3947</name>
</gene>
<dbReference type="CDD" id="cd09003">
    <property type="entry name" value="GH43_XynD-like"/>
    <property type="match status" value="1"/>
</dbReference>
<name>F2JKB0_CELLD</name>
<dbReference type="InterPro" id="IPR023296">
    <property type="entry name" value="Glyco_hydro_beta-prop_sf"/>
</dbReference>
<feature type="chain" id="PRO_5003284225" evidence="8">
    <location>
        <begin position="35"/>
        <end position="783"/>
    </location>
</feature>
<accession>F2JKB0</accession>
<dbReference type="STRING" id="642492.Clole_3947"/>
<dbReference type="PANTHER" id="PTHR43772">
    <property type="entry name" value="ENDO-1,4-BETA-XYLANASE"/>
    <property type="match status" value="1"/>
</dbReference>
<dbReference type="Pfam" id="PF14200">
    <property type="entry name" value="RicinB_lectin_2"/>
    <property type="match status" value="1"/>
</dbReference>
<keyword evidence="6 11" id="KW-0326">Glycosidase</keyword>
<evidence type="ECO:0000256" key="4">
    <source>
        <dbReference type="ARBA" id="ARBA00022801"/>
    </source>
</evidence>
<dbReference type="SUPFAM" id="SSF49785">
    <property type="entry name" value="Galactose-binding domain-like"/>
    <property type="match status" value="1"/>
</dbReference>
<organism evidence="11 12">
    <name type="scientific">Cellulosilyticum lentocellum (strain ATCC 49066 / DSM 5427 / NCIMB 11756 / RHM5)</name>
    <name type="common">Clostridium lentocellum</name>
    <dbReference type="NCBI Taxonomy" id="642492"/>
    <lineage>
        <taxon>Bacteria</taxon>
        <taxon>Bacillati</taxon>
        <taxon>Bacillota</taxon>
        <taxon>Clostridia</taxon>
        <taxon>Lachnospirales</taxon>
        <taxon>Cellulosilyticaceae</taxon>
        <taxon>Cellulosilyticum</taxon>
    </lineage>
</organism>
<evidence type="ECO:0000313" key="11">
    <source>
        <dbReference type="EMBL" id="ADZ85625.1"/>
    </source>
</evidence>
<dbReference type="Gene3D" id="2.60.40.290">
    <property type="match status" value="1"/>
</dbReference>
<dbReference type="PROSITE" id="PS51175">
    <property type="entry name" value="CBM6"/>
    <property type="match status" value="1"/>
</dbReference>
<feature type="compositionally biased region" description="Pro residues" evidence="7">
    <location>
        <begin position="670"/>
        <end position="682"/>
    </location>
</feature>
<dbReference type="KEGG" id="cle:Clole_3947"/>
<dbReference type="InterPro" id="IPR001919">
    <property type="entry name" value="CBD2"/>
</dbReference>
<dbReference type="CDD" id="cd04084">
    <property type="entry name" value="CBM6_xylanase-like"/>
    <property type="match status" value="1"/>
</dbReference>
<dbReference type="InterPro" id="IPR035992">
    <property type="entry name" value="Ricin_B-like_lectins"/>
</dbReference>
<dbReference type="Pfam" id="PF00553">
    <property type="entry name" value="CBM_2"/>
    <property type="match status" value="1"/>
</dbReference>
<evidence type="ECO:0000259" key="10">
    <source>
        <dbReference type="PROSITE" id="PS51175"/>
    </source>
</evidence>
<evidence type="ECO:0000256" key="8">
    <source>
        <dbReference type="SAM" id="SignalP"/>
    </source>
</evidence>
<reference evidence="11 12" key="1">
    <citation type="journal article" date="2011" name="J. Bacteriol.">
        <title>Complete genome sequence of the cellulose-degrading bacterium Cellulosilyticum lentocellum.</title>
        <authorList>
            <consortium name="US DOE Joint Genome Institute"/>
            <person name="Miller D.A."/>
            <person name="Suen G."/>
            <person name="Bruce D."/>
            <person name="Copeland A."/>
            <person name="Cheng J.F."/>
            <person name="Detter C."/>
            <person name="Goodwin L.A."/>
            <person name="Han C.S."/>
            <person name="Hauser L.J."/>
            <person name="Land M.L."/>
            <person name="Lapidus A."/>
            <person name="Lucas S."/>
            <person name="Meincke L."/>
            <person name="Pitluck S."/>
            <person name="Tapia R."/>
            <person name="Teshima H."/>
            <person name="Woyke T."/>
            <person name="Fox B.G."/>
            <person name="Angert E.R."/>
            <person name="Currie C.R."/>
        </authorList>
    </citation>
    <scope>NUCLEOTIDE SEQUENCE [LARGE SCALE GENOMIC DNA]</scope>
    <source>
        <strain evidence="12">ATCC 49066 / DSM 5427 / NCIMB 11756 / RHM5</strain>
    </source>
</reference>
<dbReference type="InterPro" id="IPR006710">
    <property type="entry name" value="Glyco_hydro_43"/>
</dbReference>
<evidence type="ECO:0000256" key="5">
    <source>
        <dbReference type="ARBA" id="ARBA00023277"/>
    </source>
</evidence>
<protein>
    <submittedName>
        <fullName evidence="11">Alpha-N-arabinofuranosidase</fullName>
        <ecNumber evidence="11">3.2.1.55</ecNumber>
    </submittedName>
</protein>
<dbReference type="InterPro" id="IPR019028">
    <property type="entry name" value="CBM_49"/>
</dbReference>
<dbReference type="SMART" id="SM00606">
    <property type="entry name" value="CBD_IV"/>
    <property type="match status" value="1"/>
</dbReference>
<dbReference type="SUPFAM" id="SSF75005">
    <property type="entry name" value="Arabinanase/levansucrase/invertase"/>
    <property type="match status" value="1"/>
</dbReference>
<dbReference type="CDD" id="cd00161">
    <property type="entry name" value="beta-trefoil_Ricin-like"/>
    <property type="match status" value="1"/>
</dbReference>
<dbReference type="InterPro" id="IPR012291">
    <property type="entry name" value="CBM2_carb-bd_dom_sf"/>
</dbReference>
<comment type="similarity">
    <text evidence="1">Belongs to the glycosyl hydrolase 43 family.</text>
</comment>
<feature type="domain" description="CBM2" evidence="9">
    <location>
        <begin position="679"/>
        <end position="783"/>
    </location>
</feature>
<feature type="domain" description="CBM6" evidence="10">
    <location>
        <begin position="385"/>
        <end position="499"/>
    </location>
</feature>
<evidence type="ECO:0000256" key="1">
    <source>
        <dbReference type="ARBA" id="ARBA00009865"/>
    </source>
</evidence>